<dbReference type="HAMAP" id="MF_01477">
    <property type="entry name" value="Iojap_RsfS"/>
    <property type="match status" value="1"/>
</dbReference>
<evidence type="ECO:0000313" key="4">
    <source>
        <dbReference type="Proteomes" id="UP001595916"/>
    </source>
</evidence>
<comment type="similarity">
    <text evidence="1 2">Belongs to the Iojap/RsfS family.</text>
</comment>
<keyword evidence="2" id="KW-0678">Repressor</keyword>
<dbReference type="RefSeq" id="WP_379787662.1">
    <property type="nucleotide sequence ID" value="NZ_JBHSHL010000013.1"/>
</dbReference>
<dbReference type="InterPro" id="IPR043519">
    <property type="entry name" value="NT_sf"/>
</dbReference>
<dbReference type="PANTHER" id="PTHR21043:SF0">
    <property type="entry name" value="MITOCHONDRIAL ASSEMBLY OF RIBOSOMAL LARGE SUBUNIT PROTEIN 1"/>
    <property type="match status" value="1"/>
</dbReference>
<keyword evidence="2" id="KW-0963">Cytoplasm</keyword>
<dbReference type="Gene3D" id="3.30.460.10">
    <property type="entry name" value="Beta Polymerase, domain 2"/>
    <property type="match status" value="1"/>
</dbReference>
<dbReference type="SUPFAM" id="SSF81301">
    <property type="entry name" value="Nucleotidyltransferase"/>
    <property type="match status" value="1"/>
</dbReference>
<reference evidence="4" key="1">
    <citation type="journal article" date="2019" name="Int. J. Syst. Evol. Microbiol.">
        <title>The Global Catalogue of Microorganisms (GCM) 10K type strain sequencing project: providing services to taxonomists for standard genome sequencing and annotation.</title>
        <authorList>
            <consortium name="The Broad Institute Genomics Platform"/>
            <consortium name="The Broad Institute Genome Sequencing Center for Infectious Disease"/>
            <person name="Wu L."/>
            <person name="Ma J."/>
        </authorList>
    </citation>
    <scope>NUCLEOTIDE SEQUENCE [LARGE SCALE GENOMIC DNA]</scope>
    <source>
        <strain evidence="4">CCUG 46385</strain>
    </source>
</reference>
<comment type="function">
    <text evidence="2">Functions as a ribosomal silencing factor. Interacts with ribosomal protein uL14 (rplN), blocking formation of intersubunit bridge B8. Prevents association of the 30S and 50S ribosomal subunits and the formation of functional ribosomes, thus repressing translation.</text>
</comment>
<dbReference type="Proteomes" id="UP001595916">
    <property type="component" value="Unassembled WGS sequence"/>
</dbReference>
<sequence length="116" mass="13592">MNYLKTIVEAIQEKQGRNISVLDIKQISTLSDYFVITDADNERQAEAIAYFVESEMEKNGVECRQKEGYGTSRWIILDYGEVMVHIFHSEEREFYNLERLWKDAPYVDLDVICSQA</sequence>
<comment type="caution">
    <text evidence="3">The sequence shown here is derived from an EMBL/GenBank/DDBJ whole genome shotgun (WGS) entry which is preliminary data.</text>
</comment>
<name>A0ABV9QIM4_9FIRM</name>
<keyword evidence="4" id="KW-1185">Reference proteome</keyword>
<protein>
    <recommendedName>
        <fullName evidence="2">Ribosomal silencing factor RsfS</fullName>
    </recommendedName>
</protein>
<dbReference type="InterPro" id="IPR004394">
    <property type="entry name" value="Iojap/RsfS/C7orf30"/>
</dbReference>
<evidence type="ECO:0000256" key="2">
    <source>
        <dbReference type="HAMAP-Rule" id="MF_01477"/>
    </source>
</evidence>
<evidence type="ECO:0000313" key="3">
    <source>
        <dbReference type="EMBL" id="MFC4804170.1"/>
    </source>
</evidence>
<comment type="subcellular location">
    <subcellularLocation>
        <location evidence="2">Cytoplasm</location>
    </subcellularLocation>
</comment>
<dbReference type="NCBIfam" id="TIGR00090">
    <property type="entry name" value="rsfS_iojap_ybeB"/>
    <property type="match status" value="1"/>
</dbReference>
<comment type="subunit">
    <text evidence="2">Interacts with ribosomal protein uL14 (rplN).</text>
</comment>
<dbReference type="PANTHER" id="PTHR21043">
    <property type="entry name" value="IOJAP SUPERFAMILY ORTHOLOG"/>
    <property type="match status" value="1"/>
</dbReference>
<organism evidence="3 4">
    <name type="scientific">Filifactor villosus</name>
    <dbReference type="NCBI Taxonomy" id="29374"/>
    <lineage>
        <taxon>Bacteria</taxon>
        <taxon>Bacillati</taxon>
        <taxon>Bacillota</taxon>
        <taxon>Clostridia</taxon>
        <taxon>Peptostreptococcales</taxon>
        <taxon>Filifactoraceae</taxon>
        <taxon>Filifactor</taxon>
    </lineage>
</organism>
<accession>A0ABV9QIM4</accession>
<proteinExistence type="inferred from homology"/>
<keyword evidence="2" id="KW-0810">Translation regulation</keyword>
<dbReference type="Pfam" id="PF02410">
    <property type="entry name" value="RsfS"/>
    <property type="match status" value="1"/>
</dbReference>
<dbReference type="EMBL" id="JBHSHL010000013">
    <property type="protein sequence ID" value="MFC4804170.1"/>
    <property type="molecule type" value="Genomic_DNA"/>
</dbReference>
<gene>
    <name evidence="2 3" type="primary">rsfS</name>
    <name evidence="3" type="ORF">ACFO4R_03665</name>
</gene>
<evidence type="ECO:0000256" key="1">
    <source>
        <dbReference type="ARBA" id="ARBA00010574"/>
    </source>
</evidence>